<dbReference type="PANTHER" id="PTHR33594">
    <property type="entry name" value="SUPERFAMILY HYDROLASE, PUTATIVE (AFU_ORTHOLOGUE AFUA_1G03035)-RELATED"/>
    <property type="match status" value="1"/>
</dbReference>
<dbReference type="SMART" id="SM00471">
    <property type="entry name" value="HDc"/>
    <property type="match status" value="1"/>
</dbReference>
<dbReference type="SUPFAM" id="SSF109604">
    <property type="entry name" value="HD-domain/PDEase-like"/>
    <property type="match status" value="1"/>
</dbReference>
<keyword evidence="3" id="KW-1185">Reference proteome</keyword>
<dbReference type="Proteomes" id="UP001418796">
    <property type="component" value="Unassembled WGS sequence"/>
</dbReference>
<evidence type="ECO:0000259" key="1">
    <source>
        <dbReference type="PROSITE" id="PS51831"/>
    </source>
</evidence>
<feature type="domain" description="HD" evidence="1">
    <location>
        <begin position="25"/>
        <end position="126"/>
    </location>
</feature>
<comment type="caution">
    <text evidence="2">The sequence shown here is derived from an EMBL/GenBank/DDBJ whole genome shotgun (WGS) entry which is preliminary data.</text>
</comment>
<sequence length="214" mass="24522">MSSTIISETEQWVRGKLSHDTSGHDWYHIERVTTLARYLCKDTQADEKTVILASLLHDLADDKLIDDEEVGRQMIATWLRDKHVSKEIIDHILLIISTMSFKGGTGSPMETLEGQIVQDADRLDALGAIGIARTFTYSGHKQQPMYDPSLPTREDMSVEEYRHGQSSAIHHFYEKLLKLPALMNTPKGMALAEERAQYMKSFLQQFYSEWTFKK</sequence>
<name>A0ABU9VJP8_9BACI</name>
<proteinExistence type="predicted"/>
<dbReference type="Gene3D" id="1.20.58.1910">
    <property type="match status" value="1"/>
</dbReference>
<dbReference type="CDD" id="cd00077">
    <property type="entry name" value="HDc"/>
    <property type="match status" value="1"/>
</dbReference>
<evidence type="ECO:0000313" key="2">
    <source>
        <dbReference type="EMBL" id="MEN0644134.1"/>
    </source>
</evidence>
<dbReference type="InterPro" id="IPR006674">
    <property type="entry name" value="HD_domain"/>
</dbReference>
<reference evidence="2 3" key="1">
    <citation type="submission" date="2024-03" db="EMBL/GenBank/DDBJ databases">
        <title>Bacilli Hybrid Assemblies.</title>
        <authorList>
            <person name="Kovac J."/>
        </authorList>
    </citation>
    <scope>NUCLEOTIDE SEQUENCE [LARGE SCALE GENOMIC DNA]</scope>
    <source>
        <strain evidence="2 3">FSL R7-0666</strain>
    </source>
</reference>
<gene>
    <name evidence="2" type="ORF">MKY91_13365</name>
</gene>
<dbReference type="PROSITE" id="PS51831">
    <property type="entry name" value="HD"/>
    <property type="match status" value="1"/>
</dbReference>
<dbReference type="PANTHER" id="PTHR33594:SF1">
    <property type="entry name" value="HD_PDEASE DOMAIN-CONTAINING PROTEIN"/>
    <property type="match status" value="1"/>
</dbReference>
<protein>
    <submittedName>
        <fullName evidence="2">HD domain-containing protein</fullName>
    </submittedName>
</protein>
<dbReference type="Pfam" id="PF01966">
    <property type="entry name" value="HD"/>
    <property type="match status" value="1"/>
</dbReference>
<dbReference type="RefSeq" id="WP_343130899.1">
    <property type="nucleotide sequence ID" value="NZ_JBCITK010000001.1"/>
</dbReference>
<dbReference type="Gene3D" id="1.10.472.50">
    <property type="entry name" value="HD-domain/PDEase-like"/>
    <property type="match status" value="1"/>
</dbReference>
<organism evidence="2 3">
    <name type="scientific">Alkalicoccobacillus gibsonii</name>
    <dbReference type="NCBI Taxonomy" id="79881"/>
    <lineage>
        <taxon>Bacteria</taxon>
        <taxon>Bacillati</taxon>
        <taxon>Bacillota</taxon>
        <taxon>Bacilli</taxon>
        <taxon>Bacillales</taxon>
        <taxon>Bacillaceae</taxon>
        <taxon>Alkalicoccobacillus</taxon>
    </lineage>
</organism>
<dbReference type="InterPro" id="IPR003607">
    <property type="entry name" value="HD/PDEase_dom"/>
</dbReference>
<accession>A0ABU9VJP8</accession>
<dbReference type="EMBL" id="JBCITK010000001">
    <property type="protein sequence ID" value="MEN0644134.1"/>
    <property type="molecule type" value="Genomic_DNA"/>
</dbReference>
<evidence type="ECO:0000313" key="3">
    <source>
        <dbReference type="Proteomes" id="UP001418796"/>
    </source>
</evidence>